<keyword evidence="3" id="KW-1185">Reference proteome</keyword>
<dbReference type="SMART" id="SM00710">
    <property type="entry name" value="PbH1"/>
    <property type="match status" value="5"/>
</dbReference>
<dbReference type="RefSeq" id="WP_308983465.1">
    <property type="nucleotide sequence ID" value="NZ_JARXIC010000001.1"/>
</dbReference>
<dbReference type="PROSITE" id="PS51257">
    <property type="entry name" value="PROKAR_LIPOPROTEIN"/>
    <property type="match status" value="1"/>
</dbReference>
<accession>A0ABU1ADY6</accession>
<dbReference type="Gene3D" id="2.160.20.10">
    <property type="entry name" value="Single-stranded right-handed beta-helix, Pectin lyase-like"/>
    <property type="match status" value="2"/>
</dbReference>
<dbReference type="SUPFAM" id="SSF51126">
    <property type="entry name" value="Pectin lyase-like"/>
    <property type="match status" value="1"/>
</dbReference>
<dbReference type="EMBL" id="JARXIC010000001">
    <property type="protein sequence ID" value="MDQ8192956.1"/>
    <property type="molecule type" value="Genomic_DNA"/>
</dbReference>
<evidence type="ECO:0000313" key="3">
    <source>
        <dbReference type="Proteomes" id="UP001243717"/>
    </source>
</evidence>
<gene>
    <name evidence="2" type="ORF">QEH59_00865</name>
</gene>
<keyword evidence="1" id="KW-0732">Signal</keyword>
<feature type="signal peptide" evidence="1">
    <location>
        <begin position="1"/>
        <end position="21"/>
    </location>
</feature>
<name>A0ABU1ADY6_9BACT</name>
<comment type="caution">
    <text evidence="2">The sequence shown here is derived from an EMBL/GenBank/DDBJ whole genome shotgun (WGS) entry which is preliminary data.</text>
</comment>
<dbReference type="PANTHER" id="PTHR36453:SF1">
    <property type="entry name" value="RIGHT HANDED BETA HELIX DOMAIN-CONTAINING PROTEIN"/>
    <property type="match status" value="1"/>
</dbReference>
<sequence length="977" mass="108699">MKQLKTIYTLPLLISAVGLFSGCSDSSTTEPVEEIPVVDSPTIVELVESTKVTQAVVGKISTNILLQSSWANDSTEGGLSPSWEVLPESKSQSLQIDSNQASPFSPDFAVLRLEDNNAQASGASLRGRFASTVQDALRVTFDFRLEGHSTNQPTFVLEDSEGTRGLFFTLNNNNYPTTIPGRNAINRTGSADGQLVAPVQTGKWYQAELLIWPADVGYYTVTLSEYGGEPVRVESLPLRHKLKDFSSIRFIPNTQSGEGTILIGKVLVETGIDLSLAGELRKIASTEETPVQQTIWVDAAAEGSGDGSQLRPYSSLEAARDRIREWNRSGRYPEEGVVVELAGGIYNRESTFKLTSDDSGEWNRPVVYRAAPGSTVRLIGGRSFQLSDFRPVQDSAILRRLPNVSRGSVLQLDLKSKGITEYGELPLYGHSMSALQEQTQWRSGTQAPELFFDEVPMTLARWPNEGFALTGKIIERGDRIRDWMDDSKNTEKYVPPAERNNPPKGFIFEVDAPERLPQWKEESDLRLYGYWFFNWSDQALSVAEVDVDQSTVQSLQPSAYAVKTGQRYFAYNALSELDVPGEWYLDRHSGVLYLYPLNESSTATIDLSLMDQPLLKMDQVSYVRFEGIEFVGTRADGIQVKQGTEVVFDHCRIGNVGGTGIRLDGLRNRFQNGEVFQTGRMGIRLDGGNRALLIDGENVVINSHIHHYARIEKTYQAAISINGVGQYVAHCEVNYGAHLGLAISGNNHLIELNHIYDVSRETDDMAAIYGGRSWTSRGTVIRHNLFRDITGYRNGTHRVSGIYLDDGFSGTTVTGNVFINVAQGLMFNGGRENRAQHNIFIDVENTMRATDMTSAFQTWGKVSWGTLNQDLKSSPYMTEVWKKAYPRLPSILQDEPNKPKYSVIKDNARYQSPIIMGATGIHDSMRAVGWVENNLELSQRPGHYDPDSGRFIVNPACGLFEAIPELQQVPFLYIGRY</sequence>
<organism evidence="2 3">
    <name type="scientific">Thalassobacterium sedimentorum</name>
    <dbReference type="NCBI Taxonomy" id="3041258"/>
    <lineage>
        <taxon>Bacteria</taxon>
        <taxon>Pseudomonadati</taxon>
        <taxon>Verrucomicrobiota</taxon>
        <taxon>Opitutia</taxon>
        <taxon>Puniceicoccales</taxon>
        <taxon>Coraliomargaritaceae</taxon>
        <taxon>Thalassobacterium</taxon>
    </lineage>
</organism>
<protein>
    <submittedName>
        <fullName evidence="2">Right-handed parallel beta-helix repeat-containing protein</fullName>
    </submittedName>
</protein>
<evidence type="ECO:0000256" key="1">
    <source>
        <dbReference type="SAM" id="SignalP"/>
    </source>
</evidence>
<proteinExistence type="predicted"/>
<dbReference type="InterPro" id="IPR006626">
    <property type="entry name" value="PbH1"/>
</dbReference>
<dbReference type="PANTHER" id="PTHR36453">
    <property type="entry name" value="SECRETED PROTEIN-RELATED"/>
    <property type="match status" value="1"/>
</dbReference>
<dbReference type="InterPro" id="IPR011050">
    <property type="entry name" value="Pectin_lyase_fold/virulence"/>
</dbReference>
<reference evidence="2 3" key="1">
    <citation type="submission" date="2023-04" db="EMBL/GenBank/DDBJ databases">
        <title>A novel bacteria isolated from coastal sediment.</title>
        <authorList>
            <person name="Liu X.-J."/>
            <person name="Du Z.-J."/>
        </authorList>
    </citation>
    <scope>NUCLEOTIDE SEQUENCE [LARGE SCALE GENOMIC DNA]</scope>
    <source>
        <strain evidence="2 3">SDUM461004</strain>
    </source>
</reference>
<dbReference type="Proteomes" id="UP001243717">
    <property type="component" value="Unassembled WGS sequence"/>
</dbReference>
<evidence type="ECO:0000313" key="2">
    <source>
        <dbReference type="EMBL" id="MDQ8192956.1"/>
    </source>
</evidence>
<feature type="chain" id="PRO_5046745547" evidence="1">
    <location>
        <begin position="22"/>
        <end position="977"/>
    </location>
</feature>
<dbReference type="InterPro" id="IPR012334">
    <property type="entry name" value="Pectin_lyas_fold"/>
</dbReference>